<dbReference type="Proteomes" id="UP000587527">
    <property type="component" value="Unassembled WGS sequence"/>
</dbReference>
<protein>
    <submittedName>
        <fullName evidence="1">Uncharacterized protein</fullName>
    </submittedName>
</protein>
<dbReference type="AlphaFoldDB" id="A0A841BKV7"/>
<evidence type="ECO:0000313" key="1">
    <source>
        <dbReference type="EMBL" id="MBB5868275.1"/>
    </source>
</evidence>
<organism evidence="1 2">
    <name type="scientific">Allocatelliglobosispora scoriae</name>
    <dbReference type="NCBI Taxonomy" id="643052"/>
    <lineage>
        <taxon>Bacteria</taxon>
        <taxon>Bacillati</taxon>
        <taxon>Actinomycetota</taxon>
        <taxon>Actinomycetes</taxon>
        <taxon>Micromonosporales</taxon>
        <taxon>Micromonosporaceae</taxon>
        <taxon>Allocatelliglobosispora</taxon>
    </lineage>
</organism>
<dbReference type="EMBL" id="JACHMN010000002">
    <property type="protein sequence ID" value="MBB5868275.1"/>
    <property type="molecule type" value="Genomic_DNA"/>
</dbReference>
<name>A0A841BKV7_9ACTN</name>
<sequence>MGWNTSAVFVADRTPQQALTLLVGDEHADQVGELVTADAATSGLRGDVLYAAQTGGWSQVWDPSMRYAMGIGQAAAGDRIGIAAGTRILTVIFASVSSTYGFEVFDDGALTRAVVYADGEPVVESGEPLPVESTITLPSWGPDEDFVWSVIEAVTGFGHQDEQLFAVHQL</sequence>
<proteinExistence type="predicted"/>
<accession>A0A841BKV7</accession>
<gene>
    <name evidence="1" type="ORF">F4553_001654</name>
</gene>
<evidence type="ECO:0000313" key="2">
    <source>
        <dbReference type="Proteomes" id="UP000587527"/>
    </source>
</evidence>
<reference evidence="1 2" key="1">
    <citation type="submission" date="2020-08" db="EMBL/GenBank/DDBJ databases">
        <title>Sequencing the genomes of 1000 actinobacteria strains.</title>
        <authorList>
            <person name="Klenk H.-P."/>
        </authorList>
    </citation>
    <scope>NUCLEOTIDE SEQUENCE [LARGE SCALE GENOMIC DNA]</scope>
    <source>
        <strain evidence="1 2">DSM 45362</strain>
    </source>
</reference>
<comment type="caution">
    <text evidence="1">The sequence shown here is derived from an EMBL/GenBank/DDBJ whole genome shotgun (WGS) entry which is preliminary data.</text>
</comment>
<keyword evidence="2" id="KW-1185">Reference proteome</keyword>
<dbReference type="RefSeq" id="WP_184834085.1">
    <property type="nucleotide sequence ID" value="NZ_JACHMN010000002.1"/>
</dbReference>